<dbReference type="PANTHER" id="PTHR18964">
    <property type="entry name" value="ROK (REPRESSOR, ORF, KINASE) FAMILY"/>
    <property type="match status" value="1"/>
</dbReference>
<proteinExistence type="inferred from homology"/>
<keyword evidence="2" id="KW-0418">Kinase</keyword>
<dbReference type="CDD" id="cd24066">
    <property type="entry name" value="ASKHA_NBD_ROK_EcFRK-like"/>
    <property type="match status" value="1"/>
</dbReference>
<protein>
    <submittedName>
        <fullName evidence="2">N-acetylglucosamine kinase</fullName>
    </submittedName>
</protein>
<dbReference type="AlphaFoldDB" id="A0A2N1PNW1"/>
<name>A0A2N1PNW1_9BACT</name>
<evidence type="ECO:0000313" key="3">
    <source>
        <dbReference type="Proteomes" id="UP000233256"/>
    </source>
</evidence>
<dbReference type="GO" id="GO:0016301">
    <property type="term" value="F:kinase activity"/>
    <property type="evidence" value="ECO:0007669"/>
    <property type="project" value="UniProtKB-KW"/>
</dbReference>
<dbReference type="InterPro" id="IPR043129">
    <property type="entry name" value="ATPase_NBD"/>
</dbReference>
<accession>A0A2N1PNW1</accession>
<dbReference type="EMBL" id="PGXC01000009">
    <property type="protein sequence ID" value="PKK90035.1"/>
    <property type="molecule type" value="Genomic_DNA"/>
</dbReference>
<gene>
    <name evidence="2" type="ORF">CVV64_11830</name>
</gene>
<sequence>MIGIDLGGTKIESVVLSPSGEELFRHRVPTHSENGYDHIIAEIHQIYLRTLASIDNQPHTLGFGTPGSLSVETGLMKNCNTTCLNGKPLSRDLSGFIDIPFIIENDANCFALAESIWGAGRGHSVVFGVILGTGCGGGIVIDQRIWRGPNTIAGEWGHSVLIPGGRPCYCGKRGCVETYISGSGIQNAYLETTGLQAPVEEILDLADQGHPEACEIMDTAITSFALALSNVINILDPGIIVLGGGLSNLAPLYAEGIQRLRELVFSDTFTTRIVANELGDSAGVLGAARLGATLPVSGVPEVIITP</sequence>
<reference evidence="2 3" key="1">
    <citation type="journal article" date="2017" name="ISME J.">
        <title>Potential for microbial H2 and metal transformations associated with novel bacteria and archaea in deep terrestrial subsurface sediments.</title>
        <authorList>
            <person name="Hernsdorf A.W."/>
            <person name="Amano Y."/>
            <person name="Miyakawa K."/>
            <person name="Ise K."/>
            <person name="Suzuki Y."/>
            <person name="Anantharaman K."/>
            <person name="Probst A."/>
            <person name="Burstein D."/>
            <person name="Thomas B.C."/>
            <person name="Banfield J.F."/>
        </authorList>
    </citation>
    <scope>NUCLEOTIDE SEQUENCE [LARGE SCALE GENOMIC DNA]</scope>
    <source>
        <strain evidence="2">HGW-Wallbacteria-1</strain>
    </source>
</reference>
<comment type="caution">
    <text evidence="2">The sequence shown here is derived from an EMBL/GenBank/DDBJ whole genome shotgun (WGS) entry which is preliminary data.</text>
</comment>
<evidence type="ECO:0000313" key="2">
    <source>
        <dbReference type="EMBL" id="PKK90035.1"/>
    </source>
</evidence>
<dbReference type="Gene3D" id="3.30.420.40">
    <property type="match status" value="2"/>
</dbReference>
<dbReference type="Proteomes" id="UP000233256">
    <property type="component" value="Unassembled WGS sequence"/>
</dbReference>
<dbReference type="PROSITE" id="PS01125">
    <property type="entry name" value="ROK"/>
    <property type="match status" value="1"/>
</dbReference>
<dbReference type="InterPro" id="IPR049874">
    <property type="entry name" value="ROK_cs"/>
</dbReference>
<comment type="similarity">
    <text evidence="1">Belongs to the ROK (NagC/XylR) family.</text>
</comment>
<organism evidence="2 3">
    <name type="scientific">Candidatus Wallbacteria bacterium HGW-Wallbacteria-1</name>
    <dbReference type="NCBI Taxonomy" id="2013854"/>
    <lineage>
        <taxon>Bacteria</taxon>
        <taxon>Candidatus Walliibacteriota</taxon>
    </lineage>
</organism>
<dbReference type="InterPro" id="IPR000600">
    <property type="entry name" value="ROK"/>
</dbReference>
<evidence type="ECO:0000256" key="1">
    <source>
        <dbReference type="ARBA" id="ARBA00006479"/>
    </source>
</evidence>
<dbReference type="SUPFAM" id="SSF53067">
    <property type="entry name" value="Actin-like ATPase domain"/>
    <property type="match status" value="1"/>
</dbReference>
<keyword evidence="2" id="KW-0808">Transferase</keyword>
<dbReference type="Pfam" id="PF00480">
    <property type="entry name" value="ROK"/>
    <property type="match status" value="1"/>
</dbReference>
<dbReference type="PANTHER" id="PTHR18964:SF149">
    <property type="entry name" value="BIFUNCTIONAL UDP-N-ACETYLGLUCOSAMINE 2-EPIMERASE_N-ACETYLMANNOSAMINE KINASE"/>
    <property type="match status" value="1"/>
</dbReference>